<protein>
    <submittedName>
        <fullName evidence="1">Uncharacterized protein</fullName>
    </submittedName>
</protein>
<accession>A0A512PLT3</accession>
<dbReference type="RefSeq" id="WP_156404074.1">
    <property type="nucleotide sequence ID" value="NZ_BKAM01000010.1"/>
</dbReference>
<dbReference type="GO" id="GO:0006355">
    <property type="term" value="P:regulation of DNA-templated transcription"/>
    <property type="evidence" value="ECO:0007669"/>
    <property type="project" value="InterPro"/>
</dbReference>
<proteinExistence type="predicted"/>
<gene>
    <name evidence="1" type="ORF">LRA02_10250</name>
</gene>
<evidence type="ECO:0000313" key="2">
    <source>
        <dbReference type="Proteomes" id="UP000321569"/>
    </source>
</evidence>
<reference evidence="1 2" key="1">
    <citation type="submission" date="2019-07" db="EMBL/GenBank/DDBJ databases">
        <title>Whole genome shotgun sequence of Lactobacillus rapi NBRC 109618.</title>
        <authorList>
            <person name="Hosoyama A."/>
            <person name="Uohara A."/>
            <person name="Ohji S."/>
            <person name="Ichikawa N."/>
        </authorList>
    </citation>
    <scope>NUCLEOTIDE SEQUENCE [LARGE SCALE GENOMIC DNA]</scope>
    <source>
        <strain evidence="1 2">NBRC 109618</strain>
    </source>
</reference>
<dbReference type="InterPro" id="IPR013321">
    <property type="entry name" value="Arc_rbn_hlx_hlx"/>
</dbReference>
<dbReference type="Gene3D" id="1.10.1220.10">
    <property type="entry name" value="Met repressor-like"/>
    <property type="match status" value="1"/>
</dbReference>
<organism evidence="1 2">
    <name type="scientific">Lentilactobacillus rapi</name>
    <dbReference type="NCBI Taxonomy" id="481723"/>
    <lineage>
        <taxon>Bacteria</taxon>
        <taxon>Bacillati</taxon>
        <taxon>Bacillota</taxon>
        <taxon>Bacilli</taxon>
        <taxon>Lactobacillales</taxon>
        <taxon>Lactobacillaceae</taxon>
        <taxon>Lentilactobacillus</taxon>
    </lineage>
</organism>
<evidence type="ECO:0000313" key="1">
    <source>
        <dbReference type="EMBL" id="GEP72157.1"/>
    </source>
</evidence>
<dbReference type="AlphaFoldDB" id="A0A512PLT3"/>
<dbReference type="Proteomes" id="UP000321569">
    <property type="component" value="Unassembled WGS sequence"/>
</dbReference>
<sequence length="50" mass="5544">MARIEVRIDDDVKQKAVAELAKHQITLSAFVKAQVATVSSLLFNAKCRTK</sequence>
<comment type="caution">
    <text evidence="1">The sequence shown here is derived from an EMBL/GenBank/DDBJ whole genome shotgun (WGS) entry which is preliminary data.</text>
</comment>
<name>A0A512PLT3_9LACO</name>
<dbReference type="EMBL" id="BKAM01000010">
    <property type="protein sequence ID" value="GEP72157.1"/>
    <property type="molecule type" value="Genomic_DNA"/>
</dbReference>